<dbReference type="PANTHER" id="PTHR15496:SF2">
    <property type="entry name" value="GENERAL TRANSCRIPTION FACTOR 3C POLYPEPTIDE 4"/>
    <property type="match status" value="1"/>
</dbReference>
<evidence type="ECO:0000256" key="1">
    <source>
        <dbReference type="SAM" id="Phobius"/>
    </source>
</evidence>
<accession>A0ABR3FAI2</accession>
<dbReference type="PANTHER" id="PTHR15496">
    <property type="entry name" value="GENERAL TRANSCRIPTION FACTOR 3C POLYPEPTIDE 4 FAMILY"/>
    <property type="match status" value="1"/>
</dbReference>
<gene>
    <name evidence="3" type="ORF">V5O48_009680</name>
</gene>
<keyword evidence="1" id="KW-0812">Transmembrane</keyword>
<dbReference type="EMBL" id="JBAHYK010000648">
    <property type="protein sequence ID" value="KAL0572278.1"/>
    <property type="molecule type" value="Genomic_DNA"/>
</dbReference>
<evidence type="ECO:0000259" key="2">
    <source>
        <dbReference type="Pfam" id="PF12657"/>
    </source>
</evidence>
<keyword evidence="1" id="KW-0472">Membrane</keyword>
<keyword evidence="1" id="KW-1133">Transmembrane helix</keyword>
<organism evidence="3 4">
    <name type="scientific">Marasmius crinis-equi</name>
    <dbReference type="NCBI Taxonomy" id="585013"/>
    <lineage>
        <taxon>Eukaryota</taxon>
        <taxon>Fungi</taxon>
        <taxon>Dikarya</taxon>
        <taxon>Basidiomycota</taxon>
        <taxon>Agaricomycotina</taxon>
        <taxon>Agaricomycetes</taxon>
        <taxon>Agaricomycetidae</taxon>
        <taxon>Agaricales</taxon>
        <taxon>Marasmiineae</taxon>
        <taxon>Marasmiaceae</taxon>
        <taxon>Marasmius</taxon>
    </lineage>
</organism>
<name>A0ABR3FAI2_9AGAR</name>
<dbReference type="Pfam" id="PF12657">
    <property type="entry name" value="TFIIIC_delta"/>
    <property type="match status" value="1"/>
</dbReference>
<dbReference type="InterPro" id="IPR044230">
    <property type="entry name" value="GTF3C4"/>
</dbReference>
<feature type="domain" description="Transcription factor IIIC 90kDa subunit N-terminal" evidence="2">
    <location>
        <begin position="33"/>
        <end position="173"/>
    </location>
</feature>
<sequence length="237" mass="26111">MASSSNSKLSPAFYSCINIQTILNSPSSRCFQWSPDGQGFFVTKSAVYVITPEPGINHDLYSLLPSALQGATLPSSNSDSSQNGTDATSQLTLNWFRTMIQYDMKSPDTMRWPDFSQEFCAVSLGSIDPSIWSITFSPSGVAPDAGCLIAILTANMDLSLWKATKNALKGEWVKPSNGPRKPTSEYSPLPMLMDLCSYAVLVLVSWFLCGALSCDIRRKLSDRLPLDSTLWDLLWRL</sequence>
<protein>
    <recommendedName>
        <fullName evidence="2">Transcription factor IIIC 90kDa subunit N-terminal domain-containing protein</fullName>
    </recommendedName>
</protein>
<keyword evidence="4" id="KW-1185">Reference proteome</keyword>
<evidence type="ECO:0000313" key="4">
    <source>
        <dbReference type="Proteomes" id="UP001465976"/>
    </source>
</evidence>
<dbReference type="Proteomes" id="UP001465976">
    <property type="component" value="Unassembled WGS sequence"/>
</dbReference>
<feature type="transmembrane region" description="Helical" evidence="1">
    <location>
        <begin position="191"/>
        <end position="214"/>
    </location>
</feature>
<proteinExistence type="predicted"/>
<reference evidence="3 4" key="1">
    <citation type="submission" date="2024-02" db="EMBL/GenBank/DDBJ databases">
        <title>A draft genome for the cacao thread blight pathogen Marasmius crinis-equi.</title>
        <authorList>
            <person name="Cohen S.P."/>
            <person name="Baruah I.K."/>
            <person name="Amoako-Attah I."/>
            <person name="Bukari Y."/>
            <person name="Meinhardt L.W."/>
            <person name="Bailey B.A."/>
        </authorList>
    </citation>
    <scope>NUCLEOTIDE SEQUENCE [LARGE SCALE GENOMIC DNA]</scope>
    <source>
        <strain evidence="3 4">GH-76</strain>
    </source>
</reference>
<comment type="caution">
    <text evidence="3">The sequence shown here is derived from an EMBL/GenBank/DDBJ whole genome shotgun (WGS) entry which is preliminary data.</text>
</comment>
<dbReference type="InterPro" id="IPR024761">
    <property type="entry name" value="TFIIIC_delta_N"/>
</dbReference>
<evidence type="ECO:0000313" key="3">
    <source>
        <dbReference type="EMBL" id="KAL0572278.1"/>
    </source>
</evidence>